<comment type="caution">
    <text evidence="2">The sequence shown here is derived from an EMBL/GenBank/DDBJ whole genome shotgun (WGS) entry which is preliminary data.</text>
</comment>
<dbReference type="PROSITE" id="PS51186">
    <property type="entry name" value="GNAT"/>
    <property type="match status" value="1"/>
</dbReference>
<feature type="domain" description="N-acetyltransferase" evidence="1">
    <location>
        <begin position="4"/>
        <end position="194"/>
    </location>
</feature>
<reference evidence="2" key="1">
    <citation type="submission" date="2022-01" db="EMBL/GenBank/DDBJ databases">
        <authorList>
            <person name="Karlyshev A.V."/>
            <person name="Jaspars M."/>
        </authorList>
    </citation>
    <scope>NUCLEOTIDE SEQUENCE</scope>
    <source>
        <strain evidence="2">AGSA3-2</strain>
    </source>
</reference>
<dbReference type="Gene3D" id="3.40.630.30">
    <property type="match status" value="1"/>
</dbReference>
<dbReference type="SUPFAM" id="SSF55729">
    <property type="entry name" value="Acyl-CoA N-acyltransferases (Nat)"/>
    <property type="match status" value="1"/>
</dbReference>
<organism evidence="2 3">
    <name type="scientific">Alloalcanivorax xenomutans</name>
    <dbReference type="NCBI Taxonomy" id="1094342"/>
    <lineage>
        <taxon>Bacteria</taxon>
        <taxon>Pseudomonadati</taxon>
        <taxon>Pseudomonadota</taxon>
        <taxon>Gammaproteobacteria</taxon>
        <taxon>Oceanospirillales</taxon>
        <taxon>Alcanivoracaceae</taxon>
        <taxon>Alloalcanivorax</taxon>
    </lineage>
</organism>
<dbReference type="GO" id="GO:0016747">
    <property type="term" value="F:acyltransferase activity, transferring groups other than amino-acyl groups"/>
    <property type="evidence" value="ECO:0007669"/>
    <property type="project" value="InterPro"/>
</dbReference>
<keyword evidence="3" id="KW-1185">Reference proteome</keyword>
<dbReference type="GeneID" id="94688733"/>
<dbReference type="EMBL" id="JAJVKT010000005">
    <property type="protein sequence ID" value="MCE7508015.1"/>
    <property type="molecule type" value="Genomic_DNA"/>
</dbReference>
<gene>
    <name evidence="2" type="ORF">LZG35_05155</name>
</gene>
<dbReference type="RefSeq" id="WP_022994712.1">
    <property type="nucleotide sequence ID" value="NZ_CBDDTQ010000003.1"/>
</dbReference>
<proteinExistence type="predicted"/>
<dbReference type="CDD" id="cd04301">
    <property type="entry name" value="NAT_SF"/>
    <property type="match status" value="1"/>
</dbReference>
<protein>
    <submittedName>
        <fullName evidence="2">GNAT family N-acetyltransferase</fullName>
    </submittedName>
</protein>
<evidence type="ECO:0000313" key="3">
    <source>
        <dbReference type="Proteomes" id="UP001107961"/>
    </source>
</evidence>
<evidence type="ECO:0000259" key="1">
    <source>
        <dbReference type="PROSITE" id="PS51186"/>
    </source>
</evidence>
<dbReference type="AlphaFoldDB" id="A0A9Q3W3L2"/>
<name>A0A9Q3W3L2_9GAMM</name>
<dbReference type="Pfam" id="PF00583">
    <property type="entry name" value="Acetyltransf_1"/>
    <property type="match status" value="1"/>
</dbReference>
<dbReference type="InterPro" id="IPR016181">
    <property type="entry name" value="Acyl_CoA_acyltransferase"/>
</dbReference>
<dbReference type="KEGG" id="axe:P40_20680"/>
<dbReference type="Proteomes" id="UP001107961">
    <property type="component" value="Unassembled WGS sequence"/>
</dbReference>
<sequence length="198" mass="22958">MSSVEIRPVSGIAVEPWLDELAGLRIRVFRDYPYLYDGDPDYERRYLDRYARSDRSLFVLALEYNRVVGVASALPLEDADEEFLVPFQQRGPSPEQVYYFGESVLLPEYRGQGIGHRFFDLRELYASDFGFSTTAFCSVVRATDDPRQPRGYTGLESFWRGRGYRPAAGLTTGFCWRDLGEQEETRKTMQFWLRDAPE</sequence>
<dbReference type="InterPro" id="IPR000182">
    <property type="entry name" value="GNAT_dom"/>
</dbReference>
<accession>A0A9Q3W3L2</accession>
<evidence type="ECO:0000313" key="2">
    <source>
        <dbReference type="EMBL" id="MCE7508015.1"/>
    </source>
</evidence>